<evidence type="ECO:0000313" key="2">
    <source>
        <dbReference type="Proteomes" id="UP001281147"/>
    </source>
</evidence>
<reference evidence="1" key="1">
    <citation type="submission" date="2023-07" db="EMBL/GenBank/DDBJ databases">
        <title>Black Yeasts Isolated from many extreme environments.</title>
        <authorList>
            <person name="Coleine C."/>
            <person name="Stajich J.E."/>
            <person name="Selbmann L."/>
        </authorList>
    </citation>
    <scope>NUCLEOTIDE SEQUENCE</scope>
    <source>
        <strain evidence="1">CCFEE 5714</strain>
    </source>
</reference>
<dbReference type="Proteomes" id="UP001281147">
    <property type="component" value="Unassembled WGS sequence"/>
</dbReference>
<evidence type="ECO:0000313" key="1">
    <source>
        <dbReference type="EMBL" id="KAK3684413.1"/>
    </source>
</evidence>
<proteinExistence type="predicted"/>
<accession>A0ACC3MBW1</accession>
<protein>
    <submittedName>
        <fullName evidence="1">Uncharacterized protein</fullName>
    </submittedName>
</protein>
<keyword evidence="2" id="KW-1185">Reference proteome</keyword>
<name>A0ACC3MBW1_9PEZI</name>
<comment type="caution">
    <text evidence="1">The sequence shown here is derived from an EMBL/GenBank/DDBJ whole genome shotgun (WGS) entry which is preliminary data.</text>
</comment>
<organism evidence="1 2">
    <name type="scientific">Vermiconidia calcicola</name>
    <dbReference type="NCBI Taxonomy" id="1690605"/>
    <lineage>
        <taxon>Eukaryota</taxon>
        <taxon>Fungi</taxon>
        <taxon>Dikarya</taxon>
        <taxon>Ascomycota</taxon>
        <taxon>Pezizomycotina</taxon>
        <taxon>Dothideomycetes</taxon>
        <taxon>Dothideomycetidae</taxon>
        <taxon>Mycosphaerellales</taxon>
        <taxon>Extremaceae</taxon>
        <taxon>Vermiconidia</taxon>
    </lineage>
</organism>
<dbReference type="EMBL" id="JAUTXU010000347">
    <property type="protein sequence ID" value="KAK3684413.1"/>
    <property type="molecule type" value="Genomic_DNA"/>
</dbReference>
<sequence length="226" mass="24320">MQARGYVSCIFACPFDGRVAHESVLKCVNRLLEAGCYEVSLGDTTGVGCPSDVNSLLDYLVQHGVPIERLARHFHDTYGQALANVWAAMGKGLSAFDSSVAGLGGCPYAPGAKGNLASEDLVYSLHMAGMATGVDYDALVEVGRFMDTNLGLGNHSRAGTVSLSRLAPKASSVKRLHWSADLLTDELEIHRSGRNLRITLNRPKNGNALTRQMITAINSCLRIQRE</sequence>
<gene>
    <name evidence="1" type="ORF">LTR37_020319</name>
</gene>